<dbReference type="AlphaFoldDB" id="A0A0C2DRJ4"/>
<dbReference type="Proteomes" id="UP000054047">
    <property type="component" value="Unassembled WGS sequence"/>
</dbReference>
<sequence length="97" mass="10828">MHVAMGWFVYIVNGWGRYEFSKTFAYDLQSLKSNAYKMEFETRFIPGAMIMGTTMATAMTMDIITGMTTDGTVVGMITAEEEEVEDVTGMNVSLNIV</sequence>
<gene>
    <name evidence="1" type="ORF">ANCDUO_04332</name>
</gene>
<organism evidence="1 2">
    <name type="scientific">Ancylostoma duodenale</name>
    <dbReference type="NCBI Taxonomy" id="51022"/>
    <lineage>
        <taxon>Eukaryota</taxon>
        <taxon>Metazoa</taxon>
        <taxon>Ecdysozoa</taxon>
        <taxon>Nematoda</taxon>
        <taxon>Chromadorea</taxon>
        <taxon>Rhabditida</taxon>
        <taxon>Rhabditina</taxon>
        <taxon>Rhabditomorpha</taxon>
        <taxon>Strongyloidea</taxon>
        <taxon>Ancylostomatidae</taxon>
        <taxon>Ancylostomatinae</taxon>
        <taxon>Ancylostoma</taxon>
    </lineage>
</organism>
<name>A0A0C2DRJ4_9BILA</name>
<evidence type="ECO:0000313" key="1">
    <source>
        <dbReference type="EMBL" id="KIH65347.1"/>
    </source>
</evidence>
<keyword evidence="2" id="KW-1185">Reference proteome</keyword>
<evidence type="ECO:0000313" key="2">
    <source>
        <dbReference type="Proteomes" id="UP000054047"/>
    </source>
</evidence>
<reference evidence="1 2" key="1">
    <citation type="submission" date="2013-12" db="EMBL/GenBank/DDBJ databases">
        <title>Draft genome of the parsitic nematode Ancylostoma duodenale.</title>
        <authorList>
            <person name="Mitreva M."/>
        </authorList>
    </citation>
    <scope>NUCLEOTIDE SEQUENCE [LARGE SCALE GENOMIC DNA]</scope>
    <source>
        <strain evidence="1 2">Zhejiang</strain>
    </source>
</reference>
<accession>A0A0C2DRJ4</accession>
<proteinExistence type="predicted"/>
<protein>
    <submittedName>
        <fullName evidence="1">Uncharacterized protein</fullName>
    </submittedName>
</protein>
<dbReference type="EMBL" id="KN727597">
    <property type="protein sequence ID" value="KIH65347.1"/>
    <property type="molecule type" value="Genomic_DNA"/>
</dbReference>